<proteinExistence type="predicted"/>
<evidence type="ECO:0000313" key="2">
    <source>
        <dbReference type="EMBL" id="CAA3032914.1"/>
    </source>
</evidence>
<dbReference type="Proteomes" id="UP000594638">
    <property type="component" value="Unassembled WGS sequence"/>
</dbReference>
<dbReference type="AlphaFoldDB" id="A0A8S0VP34"/>
<feature type="region of interest" description="Disordered" evidence="1">
    <location>
        <begin position="1"/>
        <end position="22"/>
    </location>
</feature>
<dbReference type="Gramene" id="OE9A065897T1">
    <property type="protein sequence ID" value="OE9A065897C1"/>
    <property type="gene ID" value="OE9A065897"/>
</dbReference>
<sequence length="59" mass="6850">MENRRWQSATSEWTIGDGEARERDMVTSAVEGENREGIPKLKNSIAEQWGRLEEDKRSE</sequence>
<comment type="caution">
    <text evidence="2">The sequence shown here is derived from an EMBL/GenBank/DDBJ whole genome shotgun (WGS) entry which is preliminary data.</text>
</comment>
<name>A0A8S0VP34_OLEEU</name>
<accession>A0A8S0VP34</accession>
<evidence type="ECO:0000256" key="1">
    <source>
        <dbReference type="SAM" id="MobiDB-lite"/>
    </source>
</evidence>
<organism evidence="2 3">
    <name type="scientific">Olea europaea subsp. europaea</name>
    <dbReference type="NCBI Taxonomy" id="158383"/>
    <lineage>
        <taxon>Eukaryota</taxon>
        <taxon>Viridiplantae</taxon>
        <taxon>Streptophyta</taxon>
        <taxon>Embryophyta</taxon>
        <taxon>Tracheophyta</taxon>
        <taxon>Spermatophyta</taxon>
        <taxon>Magnoliopsida</taxon>
        <taxon>eudicotyledons</taxon>
        <taxon>Gunneridae</taxon>
        <taxon>Pentapetalae</taxon>
        <taxon>asterids</taxon>
        <taxon>lamiids</taxon>
        <taxon>Lamiales</taxon>
        <taxon>Oleaceae</taxon>
        <taxon>Oleeae</taxon>
        <taxon>Olea</taxon>
    </lineage>
</organism>
<keyword evidence="3" id="KW-1185">Reference proteome</keyword>
<evidence type="ECO:0000313" key="3">
    <source>
        <dbReference type="Proteomes" id="UP000594638"/>
    </source>
</evidence>
<reference evidence="2 3" key="1">
    <citation type="submission" date="2019-12" db="EMBL/GenBank/DDBJ databases">
        <authorList>
            <person name="Alioto T."/>
            <person name="Alioto T."/>
            <person name="Gomez Garrido J."/>
        </authorList>
    </citation>
    <scope>NUCLEOTIDE SEQUENCE [LARGE SCALE GENOMIC DNA]</scope>
</reference>
<feature type="non-terminal residue" evidence="2">
    <location>
        <position position="59"/>
    </location>
</feature>
<dbReference type="EMBL" id="CACTIH010009737">
    <property type="protein sequence ID" value="CAA3032914.1"/>
    <property type="molecule type" value="Genomic_DNA"/>
</dbReference>
<gene>
    <name evidence="2" type="ORF">OLEA9_A065897</name>
</gene>
<protein>
    <submittedName>
        <fullName evidence="2">Uncharacterized protein</fullName>
    </submittedName>
</protein>
<feature type="compositionally biased region" description="Polar residues" evidence="1">
    <location>
        <begin position="1"/>
        <end position="13"/>
    </location>
</feature>